<reference evidence="3" key="1">
    <citation type="submission" date="2020-05" db="EMBL/GenBank/DDBJ databases">
        <title>Mycena genomes resolve the evolution of fungal bioluminescence.</title>
        <authorList>
            <person name="Tsai I.J."/>
        </authorList>
    </citation>
    <scope>NUCLEOTIDE SEQUENCE</scope>
    <source>
        <strain evidence="3">160909Yilan</strain>
    </source>
</reference>
<keyword evidence="4" id="KW-1185">Reference proteome</keyword>
<dbReference type="AlphaFoldDB" id="A0A8H6YWT9"/>
<organism evidence="3 4">
    <name type="scientific">Mycena sanguinolenta</name>
    <dbReference type="NCBI Taxonomy" id="230812"/>
    <lineage>
        <taxon>Eukaryota</taxon>
        <taxon>Fungi</taxon>
        <taxon>Dikarya</taxon>
        <taxon>Basidiomycota</taxon>
        <taxon>Agaricomycotina</taxon>
        <taxon>Agaricomycetes</taxon>
        <taxon>Agaricomycetidae</taxon>
        <taxon>Agaricales</taxon>
        <taxon>Marasmiineae</taxon>
        <taxon>Mycenaceae</taxon>
        <taxon>Mycena</taxon>
    </lineage>
</organism>
<keyword evidence="2" id="KW-0472">Membrane</keyword>
<keyword evidence="2" id="KW-1133">Transmembrane helix</keyword>
<gene>
    <name evidence="3" type="ORF">MSAN_00881800</name>
</gene>
<evidence type="ECO:0008006" key="5">
    <source>
        <dbReference type="Google" id="ProtNLM"/>
    </source>
</evidence>
<accession>A0A8H6YWT9</accession>
<feature type="transmembrane region" description="Helical" evidence="2">
    <location>
        <begin position="100"/>
        <end position="120"/>
    </location>
</feature>
<dbReference type="OrthoDB" id="2640035at2759"/>
<comment type="caution">
    <text evidence="3">The sequence shown here is derived from an EMBL/GenBank/DDBJ whole genome shotgun (WGS) entry which is preliminary data.</text>
</comment>
<feature type="transmembrane region" description="Helical" evidence="2">
    <location>
        <begin position="217"/>
        <end position="241"/>
    </location>
</feature>
<feature type="transmembrane region" description="Helical" evidence="2">
    <location>
        <begin position="140"/>
        <end position="161"/>
    </location>
</feature>
<proteinExistence type="predicted"/>
<protein>
    <recommendedName>
        <fullName evidence="5">Transmembrane protein</fullName>
    </recommendedName>
</protein>
<evidence type="ECO:0000313" key="3">
    <source>
        <dbReference type="EMBL" id="KAF7366256.1"/>
    </source>
</evidence>
<feature type="region of interest" description="Disordered" evidence="1">
    <location>
        <begin position="1"/>
        <end position="25"/>
    </location>
</feature>
<sequence length="243" mass="26223">MNTPGQTQTVTSPQSGTSPDCPTTQTQKVDELLNRCPPPPHWRTPAKSTILGMLQASFFSLLCITAFGQSGLGHAWAAIRLQDEGDESVYVEMTRRLRDRLNSMLVVGSLLLATTAVLVTTNPPRVSIINYTLRGPYICLVAAAMILFEGIVVAGVCFLWATHLSSNFVENVLCARRINVYCTLIMVSYPFFCIGVGTIFMGLAGFVGIWIAQDGGLQVVSLIIGVGPVFMAVAMFAVLFIGV</sequence>
<dbReference type="Proteomes" id="UP000623467">
    <property type="component" value="Unassembled WGS sequence"/>
</dbReference>
<evidence type="ECO:0000256" key="1">
    <source>
        <dbReference type="SAM" id="MobiDB-lite"/>
    </source>
</evidence>
<evidence type="ECO:0000313" key="4">
    <source>
        <dbReference type="Proteomes" id="UP000623467"/>
    </source>
</evidence>
<evidence type="ECO:0000256" key="2">
    <source>
        <dbReference type="SAM" id="Phobius"/>
    </source>
</evidence>
<dbReference type="EMBL" id="JACAZH010000006">
    <property type="protein sequence ID" value="KAF7366256.1"/>
    <property type="molecule type" value="Genomic_DNA"/>
</dbReference>
<name>A0A8H6YWT9_9AGAR</name>
<keyword evidence="2" id="KW-0812">Transmembrane</keyword>
<feature type="transmembrane region" description="Helical" evidence="2">
    <location>
        <begin position="181"/>
        <end position="211"/>
    </location>
</feature>